<gene>
    <name evidence="3" type="ORF">F5147DRAFT_671130</name>
</gene>
<evidence type="ECO:0000256" key="2">
    <source>
        <dbReference type="SAM" id="SignalP"/>
    </source>
</evidence>
<proteinExistence type="predicted"/>
<organism evidence="3 4">
    <name type="scientific">Suillus discolor</name>
    <dbReference type="NCBI Taxonomy" id="1912936"/>
    <lineage>
        <taxon>Eukaryota</taxon>
        <taxon>Fungi</taxon>
        <taxon>Dikarya</taxon>
        <taxon>Basidiomycota</taxon>
        <taxon>Agaricomycotina</taxon>
        <taxon>Agaricomycetes</taxon>
        <taxon>Agaricomycetidae</taxon>
        <taxon>Boletales</taxon>
        <taxon>Suillineae</taxon>
        <taxon>Suillaceae</taxon>
        <taxon>Suillus</taxon>
    </lineage>
</organism>
<keyword evidence="4" id="KW-1185">Reference proteome</keyword>
<feature type="chain" id="PRO_5040254304" description="Secreted protein" evidence="2">
    <location>
        <begin position="26"/>
        <end position="71"/>
    </location>
</feature>
<evidence type="ECO:0000313" key="4">
    <source>
        <dbReference type="Proteomes" id="UP000823399"/>
    </source>
</evidence>
<evidence type="ECO:0008006" key="5">
    <source>
        <dbReference type="Google" id="ProtNLM"/>
    </source>
</evidence>
<name>A0A9P7FGI9_9AGAM</name>
<dbReference type="AlphaFoldDB" id="A0A9P7FGI9"/>
<dbReference type="RefSeq" id="XP_041297977.1">
    <property type="nucleotide sequence ID" value="XM_041435572.1"/>
</dbReference>
<feature type="region of interest" description="Disordered" evidence="1">
    <location>
        <begin position="51"/>
        <end position="71"/>
    </location>
</feature>
<sequence>MKSSLRFVPITMLCILTWYWRKVLSQGVISSKGAARALCLGNSFDIRRKVSDSKRTPSQSSESISVRLHHL</sequence>
<evidence type="ECO:0000313" key="3">
    <source>
        <dbReference type="EMBL" id="KAG2117088.1"/>
    </source>
</evidence>
<feature type="signal peptide" evidence="2">
    <location>
        <begin position="1"/>
        <end position="25"/>
    </location>
</feature>
<reference evidence="3" key="1">
    <citation type="journal article" date="2020" name="New Phytol.">
        <title>Comparative genomics reveals dynamic genome evolution in host specialist ectomycorrhizal fungi.</title>
        <authorList>
            <person name="Lofgren L.A."/>
            <person name="Nguyen N.H."/>
            <person name="Vilgalys R."/>
            <person name="Ruytinx J."/>
            <person name="Liao H.L."/>
            <person name="Branco S."/>
            <person name="Kuo A."/>
            <person name="LaButti K."/>
            <person name="Lipzen A."/>
            <person name="Andreopoulos W."/>
            <person name="Pangilinan J."/>
            <person name="Riley R."/>
            <person name="Hundley H."/>
            <person name="Na H."/>
            <person name="Barry K."/>
            <person name="Grigoriev I.V."/>
            <person name="Stajich J.E."/>
            <person name="Kennedy P.G."/>
        </authorList>
    </citation>
    <scope>NUCLEOTIDE SEQUENCE</scope>
    <source>
        <strain evidence="3">FC423</strain>
    </source>
</reference>
<dbReference type="EMBL" id="JABBWM010000005">
    <property type="protein sequence ID" value="KAG2117088.1"/>
    <property type="molecule type" value="Genomic_DNA"/>
</dbReference>
<dbReference type="GeneID" id="64697831"/>
<dbReference type="Proteomes" id="UP000823399">
    <property type="component" value="Unassembled WGS sequence"/>
</dbReference>
<protein>
    <recommendedName>
        <fullName evidence="5">Secreted protein</fullName>
    </recommendedName>
</protein>
<evidence type="ECO:0000256" key="1">
    <source>
        <dbReference type="SAM" id="MobiDB-lite"/>
    </source>
</evidence>
<accession>A0A9P7FGI9</accession>
<comment type="caution">
    <text evidence="3">The sequence shown here is derived from an EMBL/GenBank/DDBJ whole genome shotgun (WGS) entry which is preliminary data.</text>
</comment>
<keyword evidence="2" id="KW-0732">Signal</keyword>